<name>A0A317FK01_9PROT</name>
<dbReference type="Proteomes" id="UP000245765">
    <property type="component" value="Unassembled WGS sequence"/>
</dbReference>
<evidence type="ECO:0000313" key="1">
    <source>
        <dbReference type="EMBL" id="PWS39350.1"/>
    </source>
</evidence>
<dbReference type="InterPro" id="IPR021679">
    <property type="entry name" value="Toxin_endonuclease_YhaV"/>
</dbReference>
<organism evidence="1 2">
    <name type="scientific">Falsiroseomonas bella</name>
    <dbReference type="NCBI Taxonomy" id="2184016"/>
    <lineage>
        <taxon>Bacteria</taxon>
        <taxon>Pseudomonadati</taxon>
        <taxon>Pseudomonadota</taxon>
        <taxon>Alphaproteobacteria</taxon>
        <taxon>Acetobacterales</taxon>
        <taxon>Roseomonadaceae</taxon>
        <taxon>Falsiroseomonas</taxon>
    </lineage>
</organism>
<keyword evidence="2" id="KW-1185">Reference proteome</keyword>
<dbReference type="Pfam" id="PF11663">
    <property type="entry name" value="Toxin_YhaV"/>
    <property type="match status" value="1"/>
</dbReference>
<proteinExistence type="predicted"/>
<evidence type="ECO:0008006" key="3">
    <source>
        <dbReference type="Google" id="ProtNLM"/>
    </source>
</evidence>
<dbReference type="AlphaFoldDB" id="A0A317FK01"/>
<dbReference type="EMBL" id="QGNA01000001">
    <property type="protein sequence ID" value="PWS39350.1"/>
    <property type="molecule type" value="Genomic_DNA"/>
</dbReference>
<dbReference type="GO" id="GO:0004540">
    <property type="term" value="F:RNA nuclease activity"/>
    <property type="evidence" value="ECO:0007669"/>
    <property type="project" value="InterPro"/>
</dbReference>
<dbReference type="GO" id="GO:0110001">
    <property type="term" value="C:toxin-antitoxin complex"/>
    <property type="evidence" value="ECO:0007669"/>
    <property type="project" value="InterPro"/>
</dbReference>
<gene>
    <name evidence="1" type="ORF">DFH01_06810</name>
</gene>
<protein>
    <recommendedName>
        <fullName evidence="3">Toxin YhaV</fullName>
    </recommendedName>
</protein>
<sequence length="186" mass="20829">MKRNGWHIILHPLFRDRLIGLQRDVEALRQADPDGWESRPQAKLLKRVVDLVLTEIPRDPAAAEFEQGATLGRDAQGWRRAKFLGRFRLFFRFHSASKVIAIAWVNDENTLRKAGASSDPYAVFRGMLVRGNPPSGWEALVEACRMAPDDPARTVAQAALGRMEVAPDLALAEPAVPAASKRKKRR</sequence>
<evidence type="ECO:0000313" key="2">
    <source>
        <dbReference type="Proteomes" id="UP000245765"/>
    </source>
</evidence>
<comment type="caution">
    <text evidence="1">The sequence shown here is derived from an EMBL/GenBank/DDBJ whole genome shotgun (WGS) entry which is preliminary data.</text>
</comment>
<dbReference type="OrthoDB" id="515905at2"/>
<accession>A0A317FK01</accession>
<reference evidence="2" key="1">
    <citation type="submission" date="2018-05" db="EMBL/GenBank/DDBJ databases">
        <authorList>
            <person name="Du Z."/>
            <person name="Wang X."/>
        </authorList>
    </citation>
    <scope>NUCLEOTIDE SEQUENCE [LARGE SCALE GENOMIC DNA]</scope>
    <source>
        <strain evidence="2">CQN31</strain>
    </source>
</reference>